<comment type="caution">
    <text evidence="3">The sequence shown here is derived from an EMBL/GenBank/DDBJ whole genome shotgun (WGS) entry which is preliminary data.</text>
</comment>
<keyword evidence="4" id="KW-1185">Reference proteome</keyword>
<keyword evidence="2" id="KW-0732">Signal</keyword>
<dbReference type="EMBL" id="BABT02000061">
    <property type="protein sequence ID" value="GAA95347.1"/>
    <property type="molecule type" value="Genomic_DNA"/>
</dbReference>
<dbReference type="HOGENOM" id="CLU_953429_0_0_1"/>
<feature type="compositionally biased region" description="Basic and acidic residues" evidence="1">
    <location>
        <begin position="253"/>
        <end position="274"/>
    </location>
</feature>
<feature type="chain" id="PRO_5003492564" evidence="2">
    <location>
        <begin position="25"/>
        <end position="288"/>
    </location>
</feature>
<protein>
    <submittedName>
        <fullName evidence="3">Uncharacterized protein</fullName>
    </submittedName>
</protein>
<dbReference type="AlphaFoldDB" id="G7DXN7"/>
<feature type="compositionally biased region" description="Gly residues" evidence="1">
    <location>
        <begin position="235"/>
        <end position="251"/>
    </location>
</feature>
<organism evidence="3 4">
    <name type="scientific">Mixia osmundae (strain CBS 9802 / IAM 14324 / JCM 22182 / KY 12970)</name>
    <dbReference type="NCBI Taxonomy" id="764103"/>
    <lineage>
        <taxon>Eukaryota</taxon>
        <taxon>Fungi</taxon>
        <taxon>Dikarya</taxon>
        <taxon>Basidiomycota</taxon>
        <taxon>Pucciniomycotina</taxon>
        <taxon>Mixiomycetes</taxon>
        <taxon>Mixiales</taxon>
        <taxon>Mixiaceae</taxon>
        <taxon>Mixia</taxon>
    </lineage>
</organism>
<proteinExistence type="predicted"/>
<evidence type="ECO:0000313" key="4">
    <source>
        <dbReference type="Proteomes" id="UP000009131"/>
    </source>
</evidence>
<reference evidence="3 4" key="2">
    <citation type="journal article" date="2012" name="Open Biol.">
        <title>Characteristics of nucleosomes and linker DNA regions on the genome of the basidiomycete Mixia osmundae revealed by mono- and dinucleosome mapping.</title>
        <authorList>
            <person name="Nishida H."/>
            <person name="Kondo S."/>
            <person name="Matsumoto T."/>
            <person name="Suzuki Y."/>
            <person name="Yoshikawa H."/>
            <person name="Taylor T.D."/>
            <person name="Sugiyama J."/>
        </authorList>
    </citation>
    <scope>NUCLEOTIDE SEQUENCE [LARGE SCALE GENOMIC DNA]</scope>
    <source>
        <strain evidence="4">CBS 9802 / IAM 14324 / JCM 22182 / KY 12970</strain>
    </source>
</reference>
<name>G7DXN7_MIXOS</name>
<feature type="signal peptide" evidence="2">
    <location>
        <begin position="1"/>
        <end position="24"/>
    </location>
</feature>
<evidence type="ECO:0000256" key="2">
    <source>
        <dbReference type="SAM" id="SignalP"/>
    </source>
</evidence>
<gene>
    <name evidence="3" type="primary">Mo02004</name>
    <name evidence="3" type="ORF">E5Q_02004</name>
</gene>
<evidence type="ECO:0000256" key="1">
    <source>
        <dbReference type="SAM" id="MobiDB-lite"/>
    </source>
</evidence>
<dbReference type="Proteomes" id="UP000009131">
    <property type="component" value="Unassembled WGS sequence"/>
</dbReference>
<accession>G7DXN7</accession>
<dbReference type="InParanoid" id="G7DXN7"/>
<evidence type="ECO:0000313" key="3">
    <source>
        <dbReference type="EMBL" id="GAA95347.1"/>
    </source>
</evidence>
<sequence length="288" mass="32017">MAKQVMVAVLFAACWLSLLLPTGAIVPSLHAQPLVPVRKLSDLIDMANKAPPEHQEGYKRHLADIKAHLVTYSCYAGKGEHSLVNKTDPGHVSIIITHTGHMTFVEFLAQHHINRALVLDNRIGTVLVEVSDLLEPTEPIWDECCSHKQTYIFFIHAYVRAWTPDDETSNLYCWPDSGHGWGHCNADMLAAIGYPPIKERTRCPGDMFSLYDYSGESPVPAKIEALPYNPEDPQPGGGSSGQGSHDGGGWDQEGIKTERFAEREARGRLRREQMVRNWTDGSAKPVKL</sequence>
<reference evidence="3 4" key="1">
    <citation type="journal article" date="2011" name="J. Gen. Appl. Microbiol.">
        <title>Draft genome sequencing of the enigmatic basidiomycete Mixia osmundae.</title>
        <authorList>
            <person name="Nishida H."/>
            <person name="Nagatsuka Y."/>
            <person name="Sugiyama J."/>
        </authorList>
    </citation>
    <scope>NUCLEOTIDE SEQUENCE [LARGE SCALE GENOMIC DNA]</scope>
    <source>
        <strain evidence="4">CBS 9802 / IAM 14324 / JCM 22182 / KY 12970</strain>
    </source>
</reference>
<feature type="region of interest" description="Disordered" evidence="1">
    <location>
        <begin position="223"/>
        <end position="288"/>
    </location>
</feature>